<dbReference type="InterPro" id="IPR050796">
    <property type="entry name" value="SCF_F-box_component"/>
</dbReference>
<dbReference type="OrthoDB" id="1934082at2759"/>
<dbReference type="InterPro" id="IPR001810">
    <property type="entry name" value="F-box_dom"/>
</dbReference>
<organism evidence="3 4">
    <name type="scientific">Tetracentron sinense</name>
    <name type="common">Spur-leaf</name>
    <dbReference type="NCBI Taxonomy" id="13715"/>
    <lineage>
        <taxon>Eukaryota</taxon>
        <taxon>Viridiplantae</taxon>
        <taxon>Streptophyta</taxon>
        <taxon>Embryophyta</taxon>
        <taxon>Tracheophyta</taxon>
        <taxon>Spermatophyta</taxon>
        <taxon>Magnoliopsida</taxon>
        <taxon>Trochodendrales</taxon>
        <taxon>Trochodendraceae</taxon>
        <taxon>Tetracentron</taxon>
    </lineage>
</organism>
<dbReference type="Gene3D" id="1.20.1280.50">
    <property type="match status" value="1"/>
</dbReference>
<dbReference type="OMA" id="LCVAMER"/>
<dbReference type="Proteomes" id="UP000655225">
    <property type="component" value="Unassembled WGS sequence"/>
</dbReference>
<dbReference type="InterPro" id="IPR036047">
    <property type="entry name" value="F-box-like_dom_sf"/>
</dbReference>
<dbReference type="PROSITE" id="PS50181">
    <property type="entry name" value="FBOX"/>
    <property type="match status" value="1"/>
</dbReference>
<keyword evidence="4" id="KW-1185">Reference proteome</keyword>
<gene>
    <name evidence="3" type="ORF">HHK36_023385</name>
</gene>
<protein>
    <recommendedName>
        <fullName evidence="2">F-box domain-containing protein</fullName>
    </recommendedName>
</protein>
<reference evidence="3 4" key="1">
    <citation type="submission" date="2020-04" db="EMBL/GenBank/DDBJ databases">
        <title>Plant Genome Project.</title>
        <authorList>
            <person name="Zhang R.-G."/>
        </authorList>
    </citation>
    <scope>NUCLEOTIDE SEQUENCE [LARGE SCALE GENOMIC DNA]</scope>
    <source>
        <strain evidence="3">YNK0</strain>
        <tissue evidence="3">Leaf</tissue>
    </source>
</reference>
<evidence type="ECO:0000313" key="4">
    <source>
        <dbReference type="Proteomes" id="UP000655225"/>
    </source>
</evidence>
<evidence type="ECO:0000259" key="2">
    <source>
        <dbReference type="PROSITE" id="PS50181"/>
    </source>
</evidence>
<dbReference type="PANTHER" id="PTHR31672:SF13">
    <property type="entry name" value="F-BOX PROTEIN CPR30-LIKE"/>
    <property type="match status" value="1"/>
</dbReference>
<feature type="domain" description="F-box" evidence="2">
    <location>
        <begin position="21"/>
        <end position="67"/>
    </location>
</feature>
<proteinExistence type="predicted"/>
<comment type="caution">
    <text evidence="3">The sequence shown here is derived from an EMBL/GenBank/DDBJ whole genome shotgun (WGS) entry which is preliminary data.</text>
</comment>
<dbReference type="Pfam" id="PF12937">
    <property type="entry name" value="F-box-like"/>
    <property type="match status" value="1"/>
</dbReference>
<dbReference type="SMART" id="SM00256">
    <property type="entry name" value="FBOX"/>
    <property type="match status" value="1"/>
</dbReference>
<name>A0A834YN45_TETSI</name>
<accession>A0A834YN45</accession>
<dbReference type="AlphaFoldDB" id="A0A834YN45"/>
<dbReference type="EMBL" id="JABCRI010000017">
    <property type="protein sequence ID" value="KAF8391085.1"/>
    <property type="molecule type" value="Genomic_DNA"/>
</dbReference>
<evidence type="ECO:0000256" key="1">
    <source>
        <dbReference type="SAM" id="MobiDB-lite"/>
    </source>
</evidence>
<dbReference type="PANTHER" id="PTHR31672">
    <property type="entry name" value="BNACNNG10540D PROTEIN"/>
    <property type="match status" value="1"/>
</dbReference>
<feature type="region of interest" description="Disordered" evidence="1">
    <location>
        <begin position="1"/>
        <end position="22"/>
    </location>
</feature>
<evidence type="ECO:0000313" key="3">
    <source>
        <dbReference type="EMBL" id="KAF8391085.1"/>
    </source>
</evidence>
<dbReference type="SUPFAM" id="SSF81383">
    <property type="entry name" value="F-box domain"/>
    <property type="match status" value="1"/>
</dbReference>
<sequence>MERGEEAKKKKGNSNDTEEEKDSLSKLPRDILLDIFSRIPAKSLFDSRWVCKSWLNLVRDPRLAKIHLTRATQNENPSIIFESDGNLYLLDNLEESNVLLKLKFPFMASNPSFELVGSCNGLVCVREALDINHSIYIFNPVTGECAEKMELRDEKVKLHNYIGELVILVVEDCHGMKTIVKAT</sequence>